<dbReference type="AlphaFoldDB" id="A0A7I4YB15"/>
<reference evidence="2" key="1">
    <citation type="submission" date="2020-12" db="UniProtKB">
        <authorList>
            <consortium name="WormBaseParasite"/>
        </authorList>
    </citation>
    <scope>IDENTIFICATION</scope>
    <source>
        <strain evidence="2">MHco3</strain>
    </source>
</reference>
<evidence type="ECO:0000313" key="1">
    <source>
        <dbReference type="Proteomes" id="UP000025227"/>
    </source>
</evidence>
<dbReference type="SUPFAM" id="SSF56672">
    <property type="entry name" value="DNA/RNA polymerases"/>
    <property type="match status" value="1"/>
</dbReference>
<dbReference type="Proteomes" id="UP000025227">
    <property type="component" value="Unplaced"/>
</dbReference>
<dbReference type="OrthoDB" id="5862884at2759"/>
<dbReference type="WBParaSite" id="HCON_00079040-00001">
    <property type="protein sequence ID" value="HCON_00079040-00001"/>
    <property type="gene ID" value="HCON_00079040"/>
</dbReference>
<proteinExistence type="predicted"/>
<sequence length="185" mass="20285">MLDEGEMCEPDGKEIETPLVATVKSLKKPILERQSVSGIKEAHKCTAEMDHNGTDNCIASLVQDQMGPQIGVRSGRNSSSSAIRLEMGSASTGFSKQAGCLFNLTSAKAKWAWNQEHERAFEKVKSMICSAPVLAQPDIEAERRGDRPFVICTDASMAVVRRCSARWTKDIYCSCALMDALKAQR</sequence>
<accession>A0A7I4YB15</accession>
<dbReference type="InterPro" id="IPR043502">
    <property type="entry name" value="DNA/RNA_pol_sf"/>
</dbReference>
<name>A0A7I4YB15_HAECO</name>
<dbReference type="Gene3D" id="3.30.70.270">
    <property type="match status" value="1"/>
</dbReference>
<keyword evidence="1" id="KW-1185">Reference proteome</keyword>
<protein>
    <submittedName>
        <fullName evidence="2">RT_RNaseH_2 domain-containing protein</fullName>
    </submittedName>
</protein>
<evidence type="ECO:0000313" key="2">
    <source>
        <dbReference type="WBParaSite" id="HCON_00079040-00001"/>
    </source>
</evidence>
<dbReference type="InterPro" id="IPR043128">
    <property type="entry name" value="Rev_trsase/Diguanyl_cyclase"/>
</dbReference>
<organism evidence="1 2">
    <name type="scientific">Haemonchus contortus</name>
    <name type="common">Barber pole worm</name>
    <dbReference type="NCBI Taxonomy" id="6289"/>
    <lineage>
        <taxon>Eukaryota</taxon>
        <taxon>Metazoa</taxon>
        <taxon>Ecdysozoa</taxon>
        <taxon>Nematoda</taxon>
        <taxon>Chromadorea</taxon>
        <taxon>Rhabditida</taxon>
        <taxon>Rhabditina</taxon>
        <taxon>Rhabditomorpha</taxon>
        <taxon>Strongyloidea</taxon>
        <taxon>Trichostrongylidae</taxon>
        <taxon>Haemonchus</taxon>
    </lineage>
</organism>